<keyword evidence="2" id="KW-1003">Cell membrane</keyword>
<keyword evidence="4 7" id="KW-1133">Transmembrane helix</keyword>
<comment type="caution">
    <text evidence="8">The sequence shown here is derived from an EMBL/GenBank/DDBJ whole genome shotgun (WGS) entry which is preliminary data.</text>
</comment>
<feature type="transmembrane region" description="Helical" evidence="7">
    <location>
        <begin position="79"/>
        <end position="96"/>
    </location>
</feature>
<dbReference type="Proteomes" id="UP001596266">
    <property type="component" value="Unassembled WGS sequence"/>
</dbReference>
<evidence type="ECO:0000256" key="2">
    <source>
        <dbReference type="ARBA" id="ARBA00022475"/>
    </source>
</evidence>
<accession>A0ABW1WXG4</accession>
<comment type="subcellular location">
    <subcellularLocation>
        <location evidence="1">Cell membrane</location>
        <topology evidence="1">Multi-pass membrane protein</topology>
    </subcellularLocation>
</comment>
<evidence type="ECO:0000256" key="4">
    <source>
        <dbReference type="ARBA" id="ARBA00022989"/>
    </source>
</evidence>
<dbReference type="Pfam" id="PF06081">
    <property type="entry name" value="ArAE_1"/>
    <property type="match status" value="1"/>
</dbReference>
<feature type="transmembrane region" description="Helical" evidence="7">
    <location>
        <begin position="102"/>
        <end position="121"/>
    </location>
</feature>
<name>A0ABW1WXG4_9ACTN</name>
<evidence type="ECO:0000256" key="7">
    <source>
        <dbReference type="SAM" id="Phobius"/>
    </source>
</evidence>
<dbReference type="RefSeq" id="WP_343885998.1">
    <property type="nucleotide sequence ID" value="NZ_BAAAKI010000012.1"/>
</dbReference>
<keyword evidence="9" id="KW-1185">Reference proteome</keyword>
<evidence type="ECO:0000256" key="5">
    <source>
        <dbReference type="ARBA" id="ARBA00023136"/>
    </source>
</evidence>
<proteinExistence type="predicted"/>
<keyword evidence="3 7" id="KW-0812">Transmembrane</keyword>
<feature type="transmembrane region" description="Helical" evidence="7">
    <location>
        <begin position="152"/>
        <end position="172"/>
    </location>
</feature>
<protein>
    <submittedName>
        <fullName evidence="8">Aromatic acid exporter family protein</fullName>
    </submittedName>
</protein>
<evidence type="ECO:0000313" key="8">
    <source>
        <dbReference type="EMBL" id="MFC6395933.1"/>
    </source>
</evidence>
<sequence length="476" mass="52355">MKPLLARLLEAVWPGHPDTMRGVWARALPLLGNNLRMALVAVLAHLLARKLLPGTVDLTAALTSLLVMQASATTSLKTGLLRVVAVGTGVGMAIVVSQHFGMHWWSLGLVIFTALVVAKLLRLGDNVLEVPISAMLILGAVGADVAAEKRLFATLIGTFVGIVFPLVVPPAIPYRSVAASVRQVADKQRELLYRAAHELNESTATRQMIEGWLAKSSEINKSVDLARQRISSLSEVRRFNTRATGTADVSPILSSGLDSLEHCLISLRGVLLTLLRQAPDEDDADGHDWFNSQVQHSLAQVMRDLGSCLAAFGQMVEAEAIGNETDAQAVFSRNYRAVRDARADLRHLMESDDTFRDQWMIRGSLLAAVDQMLAQVDLDARQRVRHRWKVSQLGRSLPESHIGPRTTQLDRYRLRRMRRRQALRPQTAANLARTATTADFMHDTEITQPIPRISAPVVDPTGIARSYPTPTLPDDQ</sequence>
<keyword evidence="5 7" id="KW-0472">Membrane</keyword>
<dbReference type="InterPro" id="IPR010343">
    <property type="entry name" value="ArAE_1"/>
</dbReference>
<gene>
    <name evidence="8" type="ORF">ACFP57_02840</name>
</gene>
<evidence type="ECO:0000313" key="9">
    <source>
        <dbReference type="Proteomes" id="UP001596266"/>
    </source>
</evidence>
<evidence type="ECO:0000256" key="6">
    <source>
        <dbReference type="SAM" id="MobiDB-lite"/>
    </source>
</evidence>
<feature type="region of interest" description="Disordered" evidence="6">
    <location>
        <begin position="455"/>
        <end position="476"/>
    </location>
</feature>
<evidence type="ECO:0000256" key="1">
    <source>
        <dbReference type="ARBA" id="ARBA00004651"/>
    </source>
</evidence>
<dbReference type="EMBL" id="JBHSUA010000008">
    <property type="protein sequence ID" value="MFC6395933.1"/>
    <property type="molecule type" value="Genomic_DNA"/>
</dbReference>
<organism evidence="8 9">
    <name type="scientific">Luteococcus sanguinis</name>
    <dbReference type="NCBI Taxonomy" id="174038"/>
    <lineage>
        <taxon>Bacteria</taxon>
        <taxon>Bacillati</taxon>
        <taxon>Actinomycetota</taxon>
        <taxon>Actinomycetes</taxon>
        <taxon>Propionibacteriales</taxon>
        <taxon>Propionibacteriaceae</taxon>
        <taxon>Luteococcus</taxon>
    </lineage>
</organism>
<evidence type="ECO:0000256" key="3">
    <source>
        <dbReference type="ARBA" id="ARBA00022692"/>
    </source>
</evidence>
<reference evidence="9" key="1">
    <citation type="journal article" date="2019" name="Int. J. Syst. Evol. Microbiol.">
        <title>The Global Catalogue of Microorganisms (GCM) 10K type strain sequencing project: providing services to taxonomists for standard genome sequencing and annotation.</title>
        <authorList>
            <consortium name="The Broad Institute Genomics Platform"/>
            <consortium name="The Broad Institute Genome Sequencing Center for Infectious Disease"/>
            <person name="Wu L."/>
            <person name="Ma J."/>
        </authorList>
    </citation>
    <scope>NUCLEOTIDE SEQUENCE [LARGE SCALE GENOMIC DNA]</scope>
    <source>
        <strain evidence="9">CGMCC 1.15277</strain>
    </source>
</reference>